<accession>A0A6C0Y7T3</accession>
<dbReference type="RefSeq" id="WP_163146731.1">
    <property type="nucleotide sequence ID" value="NZ_CP044461.1"/>
</dbReference>
<geneLocation type="plasmid" evidence="2">
    <name>pb18-6</name>
</geneLocation>
<evidence type="ECO:0000313" key="1">
    <source>
        <dbReference type="EMBL" id="QIC72196.1"/>
    </source>
</evidence>
<reference evidence="1 2" key="1">
    <citation type="submission" date="2019-09" db="EMBL/GenBank/DDBJ databases">
        <title>Non-baumannii Acinetobacter spp. carrying blaNDM-1 isolated in China.</title>
        <authorList>
            <person name="Cui C."/>
            <person name="Chen C."/>
            <person name="Sun J."/>
            <person name="Liu Y."/>
        </authorList>
    </citation>
    <scope>NUCLEOTIDE SEQUENCE [LARGE SCALE GENOMIC DNA]</scope>
    <source>
        <strain evidence="1 2">B18</strain>
        <plasmid evidence="2">pb18-6</plasmid>
    </source>
</reference>
<dbReference type="EMBL" id="CP044461">
    <property type="protein sequence ID" value="QIC72196.1"/>
    <property type="molecule type" value="Genomic_DNA"/>
</dbReference>
<evidence type="ECO:0000313" key="2">
    <source>
        <dbReference type="Proteomes" id="UP000503440"/>
    </source>
</evidence>
<name>A0A6C0Y7T3_9GAMM</name>
<protein>
    <submittedName>
        <fullName evidence="1">Type IV secretion protein Rhs</fullName>
    </submittedName>
</protein>
<sequence length="235" mass="26904">MAGGSQIIINKDGITIITPTKFEAKAGQHLFKQGSKVNFSLPEMPNVVLPYSNKLDVYNLFKTDELNNISDLKYSVVRENGQFQKGNLDEYGRTERIKSNQSEKVKILVGGDEWHYYINTFSGTMDDEILIKFVDLIGEPIANLEFKLSDENNKTILINRTNKDGEAKFLCNTVEFPLLSVKYLTKDEFKPITRIENNLVREIILISPKILKEIELLQESEDPGDYLRSNYSEKL</sequence>
<gene>
    <name evidence="1" type="ORF">FSC09_17720</name>
</gene>
<dbReference type="AlphaFoldDB" id="A0A6C0Y7T3"/>
<organism evidence="1 2">
    <name type="scientific">Acinetobacter indicus</name>
    <dbReference type="NCBI Taxonomy" id="756892"/>
    <lineage>
        <taxon>Bacteria</taxon>
        <taxon>Pseudomonadati</taxon>
        <taxon>Pseudomonadota</taxon>
        <taxon>Gammaproteobacteria</taxon>
        <taxon>Moraxellales</taxon>
        <taxon>Moraxellaceae</taxon>
        <taxon>Acinetobacter</taxon>
    </lineage>
</organism>
<dbReference type="Proteomes" id="UP000503440">
    <property type="component" value="Plasmid pB18-6"/>
</dbReference>
<keyword evidence="1" id="KW-0614">Plasmid</keyword>
<proteinExistence type="predicted"/>